<evidence type="ECO:0000313" key="1">
    <source>
        <dbReference type="EMBL" id="QSF44238.1"/>
    </source>
</evidence>
<name>A0ABX7LA37_9BACL</name>
<keyword evidence="2" id="KW-1185">Reference proteome</keyword>
<dbReference type="NCBIfam" id="TIGR04333">
    <property type="entry name" value="Clo7Bot_mod_Cys"/>
    <property type="match status" value="1"/>
</dbReference>
<sequence length="36" mass="4191">MKFVVKPGQRWVEGYCLGCKNQCQNDCIKQCLDKKV</sequence>
<evidence type="ECO:0000313" key="2">
    <source>
        <dbReference type="Proteomes" id="UP000663452"/>
    </source>
</evidence>
<dbReference type="InterPro" id="IPR027601">
    <property type="entry name" value="Clo7Bot_mod_Cys"/>
</dbReference>
<accession>A0ABX7LA37</accession>
<protein>
    <submittedName>
        <fullName evidence="1">Clo7bot family Cys-rich peptide</fullName>
    </submittedName>
</protein>
<dbReference type="Proteomes" id="UP000663452">
    <property type="component" value="Chromosome"/>
</dbReference>
<dbReference type="EMBL" id="CP070969">
    <property type="protein sequence ID" value="QSF44238.1"/>
    <property type="molecule type" value="Genomic_DNA"/>
</dbReference>
<gene>
    <name evidence="1" type="ORF">JRJ22_23955</name>
</gene>
<proteinExistence type="predicted"/>
<organism evidence="1 2">
    <name type="scientific">Paenibacillus tianjinensis</name>
    <dbReference type="NCBI Taxonomy" id="2810347"/>
    <lineage>
        <taxon>Bacteria</taxon>
        <taxon>Bacillati</taxon>
        <taxon>Bacillota</taxon>
        <taxon>Bacilli</taxon>
        <taxon>Bacillales</taxon>
        <taxon>Paenibacillaceae</taxon>
        <taxon>Paenibacillus</taxon>
    </lineage>
</organism>
<reference evidence="1 2" key="1">
    <citation type="submission" date="2021-02" db="EMBL/GenBank/DDBJ databases">
        <title>Paenibacillus tianjinensis sp. nov.</title>
        <authorList>
            <person name="Liu H."/>
        </authorList>
    </citation>
    <scope>NUCLEOTIDE SEQUENCE [LARGE SCALE GENOMIC DNA]</scope>
    <source>
        <strain evidence="1 2">TB2019</strain>
    </source>
</reference>
<dbReference type="RefSeq" id="WP_206101828.1">
    <property type="nucleotide sequence ID" value="NZ_CP070969.1"/>
</dbReference>